<dbReference type="EMBL" id="KJ019102">
    <property type="protein sequence ID" value="AIX32043.1"/>
    <property type="molecule type" value="Genomic_DNA"/>
</dbReference>
<dbReference type="InterPro" id="IPR046284">
    <property type="entry name" value="DUF6321"/>
</dbReference>
<feature type="compositionally biased region" description="Polar residues" evidence="1">
    <location>
        <begin position="41"/>
        <end position="51"/>
    </location>
</feature>
<evidence type="ECO:0000259" key="2">
    <source>
        <dbReference type="Pfam" id="PF19846"/>
    </source>
</evidence>
<feature type="region of interest" description="Disordered" evidence="1">
    <location>
        <begin position="1"/>
        <end position="93"/>
    </location>
</feature>
<feature type="domain" description="DUF6321" evidence="2">
    <location>
        <begin position="697"/>
        <end position="766"/>
    </location>
</feature>
<name>A0A0E3HR69_9CAUD</name>
<feature type="compositionally biased region" description="Basic and acidic residues" evidence="1">
    <location>
        <begin position="706"/>
        <end position="717"/>
    </location>
</feature>
<reference evidence="3 4" key="1">
    <citation type="submission" date="2013-12" db="EMBL/GenBank/DDBJ databases">
        <title>Ecological redundancy of diverse viral populations within a natural community.</title>
        <authorList>
            <person name="Gregory A.C."/>
            <person name="LaButti K."/>
            <person name="Copeland A."/>
            <person name="Woyke T."/>
            <person name="Sullivan M.B."/>
        </authorList>
    </citation>
    <scope>NUCLEOTIDE SEQUENCE [LARGE SCALE GENOMIC DNA]</scope>
    <source>
        <strain evidence="3">Syn7803US43</strain>
    </source>
</reference>
<evidence type="ECO:0000313" key="4">
    <source>
        <dbReference type="Proteomes" id="UP000185286"/>
    </source>
</evidence>
<feature type="compositionally biased region" description="Basic and acidic residues" evidence="1">
    <location>
        <begin position="254"/>
        <end position="276"/>
    </location>
</feature>
<feature type="compositionally biased region" description="Basic and acidic residues" evidence="1">
    <location>
        <begin position="150"/>
        <end position="174"/>
    </location>
</feature>
<feature type="region of interest" description="Disordered" evidence="1">
    <location>
        <begin position="374"/>
        <end position="476"/>
    </location>
</feature>
<feature type="region of interest" description="Disordered" evidence="1">
    <location>
        <begin position="245"/>
        <end position="276"/>
    </location>
</feature>
<feature type="compositionally biased region" description="Basic and acidic residues" evidence="1">
    <location>
        <begin position="218"/>
        <end position="229"/>
    </location>
</feature>
<feature type="compositionally biased region" description="Basic and acidic residues" evidence="1">
    <location>
        <begin position="398"/>
        <end position="421"/>
    </location>
</feature>
<dbReference type="Proteomes" id="UP000185286">
    <property type="component" value="Genome"/>
</dbReference>
<evidence type="ECO:0000313" key="3">
    <source>
        <dbReference type="EMBL" id="AIX32043.1"/>
    </source>
</evidence>
<proteinExistence type="predicted"/>
<organism evidence="3 4">
    <name type="scientific">Synechococcus phage ACG-2014f</name>
    <dbReference type="NCBI Taxonomy" id="1493511"/>
    <lineage>
        <taxon>Viruses</taxon>
        <taxon>Duplodnaviria</taxon>
        <taxon>Heunggongvirae</taxon>
        <taxon>Uroviricota</taxon>
        <taxon>Caudoviricetes</taxon>
        <taxon>Pantevenvirales</taxon>
        <taxon>Kyanoviridae</taxon>
        <taxon>Atlauavirus</taxon>
        <taxon>Atlauavirus tusconc8</taxon>
    </lineage>
</organism>
<feature type="compositionally biased region" description="Basic and acidic residues" evidence="1">
    <location>
        <begin position="122"/>
        <end position="143"/>
    </location>
</feature>
<feature type="region of interest" description="Disordered" evidence="1">
    <location>
        <begin position="537"/>
        <end position="568"/>
    </location>
</feature>
<feature type="compositionally biased region" description="Basic and acidic residues" evidence="1">
    <location>
        <begin position="668"/>
        <end position="699"/>
    </location>
</feature>
<feature type="region of interest" description="Disordered" evidence="1">
    <location>
        <begin position="119"/>
        <end position="233"/>
    </location>
</feature>
<feature type="region of interest" description="Disordered" evidence="1">
    <location>
        <begin position="646"/>
        <end position="768"/>
    </location>
</feature>
<feature type="compositionally biased region" description="Basic and acidic residues" evidence="1">
    <location>
        <begin position="429"/>
        <end position="454"/>
    </location>
</feature>
<feature type="compositionally biased region" description="Basic and acidic residues" evidence="1">
    <location>
        <begin position="646"/>
        <end position="661"/>
    </location>
</feature>
<accession>A0A0E3HR69</accession>
<dbReference type="Pfam" id="PF19846">
    <property type="entry name" value="DUF6321"/>
    <property type="match status" value="1"/>
</dbReference>
<feature type="compositionally biased region" description="Basic and acidic residues" evidence="1">
    <location>
        <begin position="551"/>
        <end position="568"/>
    </location>
</feature>
<gene>
    <name evidence="3" type="ORF">Syn7803US43_126</name>
</gene>
<feature type="compositionally biased region" description="Basic residues" evidence="1">
    <location>
        <begin position="731"/>
        <end position="747"/>
    </location>
</feature>
<evidence type="ECO:0000256" key="1">
    <source>
        <dbReference type="SAM" id="MobiDB-lite"/>
    </source>
</evidence>
<protein>
    <recommendedName>
        <fullName evidence="2">DUF6321 domain-containing protein</fullName>
    </recommendedName>
</protein>
<sequence>MGNLHKWFSGSKSKDGKSGWVNVKTGGTCASDEPGEGTPKCVSSSKRASMTKSERESASRRKKAADPGQQQKSGAAKPTYVSTDTPKKMKKEQFSNWRDNYVATEHEFIDLIKPEPMVGISETKEGQMKSGREQYKKEKEEGRYGGTKPSNERVAKLMKKLKEETKQDGPEPTRKQTRGAMKNIRSKMNTASHKDPDKKKTKQELAFQKARAKAWGMTEEKEEKRKDAMPEGDVGYEIHKKAVAQYNKQNPSKKVKEEVEISEEDKKGSGSGKKDACYNKVKASASVWPSAYASGRLVQCRKKGAANYGKSKNEEFISIVASEYFINEGLNDEGVAELVDLLGPIQFGELVNEIAEGVEEDLLTEARAGGVKIEPKNKSGTRVSDLSKGARTRAINTLRKEKAAKRAGEGEGGKGSLKDSLKSQAKAAKKPEPKKAKKEEPKKEAAKPAVEKAKATQPKKRGFLDSVARQVNKGMDRHRKAMELARETGKVAKKAANIGGQVAKGAVQGVKDTAKTTKNVADKLKEEYVLVVSEEWKPDPTEKREKKAAKLGRDEEIEKGKSKKYGRDESKIDKLYKRRMAVQFKKKMSEERLDELKCWKGYKRKKGSTPGAPGSCVKEGFSSWRDDLDLMEGVAAWQRKFVSEESKRELQIRASKGDKAAMKKLHQLRADGKIGKEPGFEPKRDLPEGAAWTRKEGKNKAGGLNEKGRKSYERENPGSDLKAPQPEGGSRKKSFCARMSGMKKKLTSSKTANDPDSRINKSLRKWNC</sequence>